<feature type="compositionally biased region" description="Polar residues" evidence="1">
    <location>
        <begin position="33"/>
        <end position="43"/>
    </location>
</feature>
<dbReference type="AlphaFoldDB" id="A0A4D6M6T9"/>
<protein>
    <submittedName>
        <fullName evidence="2">Uncharacterized protein</fullName>
    </submittedName>
</protein>
<dbReference type="EMBL" id="CP039350">
    <property type="protein sequence ID" value="QCD96238.1"/>
    <property type="molecule type" value="Genomic_DNA"/>
</dbReference>
<evidence type="ECO:0000256" key="1">
    <source>
        <dbReference type="SAM" id="MobiDB-lite"/>
    </source>
</evidence>
<evidence type="ECO:0000313" key="3">
    <source>
        <dbReference type="Proteomes" id="UP000501690"/>
    </source>
</evidence>
<feature type="region of interest" description="Disordered" evidence="1">
    <location>
        <begin position="1"/>
        <end position="43"/>
    </location>
</feature>
<organism evidence="2 3">
    <name type="scientific">Vigna unguiculata</name>
    <name type="common">Cowpea</name>
    <dbReference type="NCBI Taxonomy" id="3917"/>
    <lineage>
        <taxon>Eukaryota</taxon>
        <taxon>Viridiplantae</taxon>
        <taxon>Streptophyta</taxon>
        <taxon>Embryophyta</taxon>
        <taxon>Tracheophyta</taxon>
        <taxon>Spermatophyta</taxon>
        <taxon>Magnoliopsida</taxon>
        <taxon>eudicotyledons</taxon>
        <taxon>Gunneridae</taxon>
        <taxon>Pentapetalae</taxon>
        <taxon>rosids</taxon>
        <taxon>fabids</taxon>
        <taxon>Fabales</taxon>
        <taxon>Fabaceae</taxon>
        <taxon>Papilionoideae</taxon>
        <taxon>50 kb inversion clade</taxon>
        <taxon>NPAAA clade</taxon>
        <taxon>indigoferoid/millettioid clade</taxon>
        <taxon>Phaseoleae</taxon>
        <taxon>Vigna</taxon>
    </lineage>
</organism>
<proteinExistence type="predicted"/>
<dbReference type="Proteomes" id="UP000501690">
    <property type="component" value="Linkage Group LG6"/>
</dbReference>
<name>A0A4D6M6T9_VIGUN</name>
<sequence>MLGVSRGARLEHPGVHEVKHDQSQYTRARGQALSLSTPKTSSLVTVHQHTTSISTSPRHHAASFSATLIDAGDVDLLHGARRLHSRSPHNQSATTSFEPLMTNQRRCHHLRFPSQARLKLPLRDNQGCCH</sequence>
<keyword evidence="3" id="KW-1185">Reference proteome</keyword>
<evidence type="ECO:0000313" key="2">
    <source>
        <dbReference type="EMBL" id="QCD96238.1"/>
    </source>
</evidence>
<gene>
    <name evidence="2" type="ORF">DEO72_LG6g940</name>
</gene>
<reference evidence="2 3" key="1">
    <citation type="submission" date="2019-04" db="EMBL/GenBank/DDBJ databases">
        <title>An improved genome assembly and genetic linkage map for asparagus bean, Vigna unguiculata ssp. sesquipedialis.</title>
        <authorList>
            <person name="Xia Q."/>
            <person name="Zhang R."/>
            <person name="Dong Y."/>
        </authorList>
    </citation>
    <scope>NUCLEOTIDE SEQUENCE [LARGE SCALE GENOMIC DNA]</scope>
    <source>
        <tissue evidence="2">Leaf</tissue>
    </source>
</reference>
<feature type="compositionally biased region" description="Basic and acidic residues" evidence="1">
    <location>
        <begin position="8"/>
        <end position="22"/>
    </location>
</feature>
<accession>A0A4D6M6T9</accession>